<dbReference type="EMBL" id="JAEPRE010000096">
    <property type="protein sequence ID" value="KAG2232887.1"/>
    <property type="molecule type" value="Genomic_DNA"/>
</dbReference>
<evidence type="ECO:0000313" key="2">
    <source>
        <dbReference type="EMBL" id="KAG2232887.1"/>
    </source>
</evidence>
<accession>A0A8H7SRC2</accession>
<sequence length="158" mass="18566">MSDLKKEGKKPSSRLLGMKFMQRSMEKEMQEKLEKERKRVISEAEWVLDTKETNVEKPKIQIEYQPSFLPFTQDTTSGRRSFNSFNKEIESKVVDEEKEQRLAREEEIENANKISDKEFGKQMQTIRSVSKKSKKRKTDKSDDAANKKPKVIGFMKPE</sequence>
<dbReference type="InterPro" id="IPR019324">
    <property type="entry name" value="MPP6"/>
</dbReference>
<evidence type="ECO:0008006" key="4">
    <source>
        <dbReference type="Google" id="ProtNLM"/>
    </source>
</evidence>
<comment type="caution">
    <text evidence="2">The sequence shown here is derived from an EMBL/GenBank/DDBJ whole genome shotgun (WGS) entry which is preliminary data.</text>
</comment>
<reference evidence="2" key="1">
    <citation type="submission" date="2021-01" db="EMBL/GenBank/DDBJ databases">
        <title>Metabolic potential, ecology and presence of endohyphal bacteria is reflected in genomic diversity of Mucoromycotina.</title>
        <authorList>
            <person name="Muszewska A."/>
            <person name="Okrasinska A."/>
            <person name="Steczkiewicz K."/>
            <person name="Drgas O."/>
            <person name="Orlowska M."/>
            <person name="Perlinska-Lenart U."/>
            <person name="Aleksandrzak-Piekarczyk T."/>
            <person name="Szatraj K."/>
            <person name="Zielenkiewicz U."/>
            <person name="Pilsyk S."/>
            <person name="Malc E."/>
            <person name="Mieczkowski P."/>
            <person name="Kruszewska J.S."/>
            <person name="Biernat P."/>
            <person name="Pawlowska J."/>
        </authorList>
    </citation>
    <scope>NUCLEOTIDE SEQUENCE</scope>
    <source>
        <strain evidence="2">WA0000018081</strain>
    </source>
</reference>
<organism evidence="2 3">
    <name type="scientific">Thamnidium elegans</name>
    <dbReference type="NCBI Taxonomy" id="101142"/>
    <lineage>
        <taxon>Eukaryota</taxon>
        <taxon>Fungi</taxon>
        <taxon>Fungi incertae sedis</taxon>
        <taxon>Mucoromycota</taxon>
        <taxon>Mucoromycotina</taxon>
        <taxon>Mucoromycetes</taxon>
        <taxon>Mucorales</taxon>
        <taxon>Mucorineae</taxon>
        <taxon>Mucoraceae</taxon>
        <taxon>Thamnidium</taxon>
    </lineage>
</organism>
<gene>
    <name evidence="2" type="ORF">INT48_004900</name>
</gene>
<feature type="region of interest" description="Disordered" evidence="1">
    <location>
        <begin position="95"/>
        <end position="158"/>
    </location>
</feature>
<dbReference type="GO" id="GO:0000460">
    <property type="term" value="P:maturation of 5.8S rRNA"/>
    <property type="evidence" value="ECO:0007669"/>
    <property type="project" value="TreeGrafter"/>
</dbReference>
<protein>
    <recommendedName>
        <fullName evidence="4">M-phase phosphoprotein 6</fullName>
    </recommendedName>
</protein>
<keyword evidence="3" id="KW-1185">Reference proteome</keyword>
<proteinExistence type="predicted"/>
<dbReference type="Pfam" id="PF10175">
    <property type="entry name" value="MPP6"/>
    <property type="match status" value="1"/>
</dbReference>
<dbReference type="Proteomes" id="UP000613177">
    <property type="component" value="Unassembled WGS sequence"/>
</dbReference>
<feature type="compositionally biased region" description="Basic residues" evidence="1">
    <location>
        <begin position="129"/>
        <end position="138"/>
    </location>
</feature>
<name>A0A8H7SRC2_9FUNG</name>
<dbReference type="PANTHER" id="PTHR13582:SF0">
    <property type="entry name" value="M-PHASE PHOSPHOPROTEIN 6"/>
    <property type="match status" value="1"/>
</dbReference>
<feature type="compositionally biased region" description="Basic and acidic residues" evidence="1">
    <location>
        <begin position="95"/>
        <end position="105"/>
    </location>
</feature>
<evidence type="ECO:0000313" key="3">
    <source>
        <dbReference type="Proteomes" id="UP000613177"/>
    </source>
</evidence>
<dbReference type="OrthoDB" id="20403at2759"/>
<evidence type="ECO:0000256" key="1">
    <source>
        <dbReference type="SAM" id="MobiDB-lite"/>
    </source>
</evidence>
<dbReference type="AlphaFoldDB" id="A0A8H7SRC2"/>
<dbReference type="PANTHER" id="PTHR13582">
    <property type="entry name" value="M-PHASE PHOSPHOPROTEIN 6"/>
    <property type="match status" value="1"/>
</dbReference>